<accession>A0AAI9XU01</accession>
<evidence type="ECO:0000313" key="1">
    <source>
        <dbReference type="EMBL" id="KAK1462953.1"/>
    </source>
</evidence>
<organism evidence="1 2">
    <name type="scientific">Colletotrichum cuscutae</name>
    <dbReference type="NCBI Taxonomy" id="1209917"/>
    <lineage>
        <taxon>Eukaryota</taxon>
        <taxon>Fungi</taxon>
        <taxon>Dikarya</taxon>
        <taxon>Ascomycota</taxon>
        <taxon>Pezizomycotina</taxon>
        <taxon>Sordariomycetes</taxon>
        <taxon>Hypocreomycetidae</taxon>
        <taxon>Glomerellales</taxon>
        <taxon>Glomerellaceae</taxon>
        <taxon>Colletotrichum</taxon>
        <taxon>Colletotrichum acutatum species complex</taxon>
    </lineage>
</organism>
<evidence type="ECO:0000313" key="2">
    <source>
        <dbReference type="Proteomes" id="UP001239213"/>
    </source>
</evidence>
<dbReference type="AlphaFoldDB" id="A0AAI9XU01"/>
<comment type="caution">
    <text evidence="1">The sequence shown here is derived from an EMBL/GenBank/DDBJ whole genome shotgun (WGS) entry which is preliminary data.</text>
</comment>
<dbReference type="EMBL" id="MPDP01000269">
    <property type="protein sequence ID" value="KAK1462953.1"/>
    <property type="molecule type" value="Genomic_DNA"/>
</dbReference>
<evidence type="ECO:0008006" key="3">
    <source>
        <dbReference type="Google" id="ProtNLM"/>
    </source>
</evidence>
<proteinExistence type="predicted"/>
<sequence>MLAIGGCIVSEHGPASKAYEASCHLLAQYEQDLLQSSISDLWPIQTALLCIQFGAFSANPRYARQAQRQFSLVTDSPCSDVFKLLRAVEVQVRGVQSAQDPDWKDWVFIETLSRLASWTCILNAAISLLDPESTCVAAPQVTAEMIVPSNDSLWRAPSAEEWAHNKEWQAYKPVNLVDTSRRVFTGEYPAVAMSSFGLLTLIGALVANICARERYSPEMAPILDREYCAKIERSLQAWETLWRSHPHAGGLQSMKSDPKMTDCLCLLSSAYHHLYMGQELQILKRIAKEPQCHLAVPNFPTERKVLVVIKYATTSWLADTVTGIAHRQRKAAFEFGGLGPMVAYETEGERESLEAIGHLFQDILKELDEQCITFDGDLSDLRSRALFHYQVLLGQWVWPCHARRVDTNAMNHALQALAS</sequence>
<name>A0AAI9XU01_9PEZI</name>
<gene>
    <name evidence="1" type="ORF">CCUS01_08545</name>
</gene>
<dbReference type="Proteomes" id="UP001239213">
    <property type="component" value="Unassembled WGS sequence"/>
</dbReference>
<keyword evidence="2" id="KW-1185">Reference proteome</keyword>
<reference evidence="1" key="1">
    <citation type="submission" date="2016-11" db="EMBL/GenBank/DDBJ databases">
        <title>The genome sequence of Colletotrichum cuscutae.</title>
        <authorList>
            <person name="Baroncelli R."/>
        </authorList>
    </citation>
    <scope>NUCLEOTIDE SEQUENCE</scope>
    <source>
        <strain evidence="1">IMI 304802</strain>
    </source>
</reference>
<protein>
    <recommendedName>
        <fullName evidence="3">Transcription factor domain-containing protein</fullName>
    </recommendedName>
</protein>